<feature type="non-terminal residue" evidence="2">
    <location>
        <position position="912"/>
    </location>
</feature>
<dbReference type="Proteomes" id="UP001151760">
    <property type="component" value="Unassembled WGS sequence"/>
</dbReference>
<reference evidence="2" key="2">
    <citation type="submission" date="2022-01" db="EMBL/GenBank/DDBJ databases">
        <authorList>
            <person name="Yamashiro T."/>
            <person name="Shiraishi A."/>
            <person name="Satake H."/>
            <person name="Nakayama K."/>
        </authorList>
    </citation>
    <scope>NUCLEOTIDE SEQUENCE</scope>
</reference>
<keyword evidence="3" id="KW-1185">Reference proteome</keyword>
<evidence type="ECO:0000313" key="3">
    <source>
        <dbReference type="Proteomes" id="UP001151760"/>
    </source>
</evidence>
<keyword evidence="1" id="KW-0812">Transmembrane</keyword>
<name>A0ABQ5EMI2_9ASTR</name>
<feature type="transmembrane region" description="Helical" evidence="1">
    <location>
        <begin position="542"/>
        <end position="569"/>
    </location>
</feature>
<organism evidence="2 3">
    <name type="scientific">Tanacetum coccineum</name>
    <dbReference type="NCBI Taxonomy" id="301880"/>
    <lineage>
        <taxon>Eukaryota</taxon>
        <taxon>Viridiplantae</taxon>
        <taxon>Streptophyta</taxon>
        <taxon>Embryophyta</taxon>
        <taxon>Tracheophyta</taxon>
        <taxon>Spermatophyta</taxon>
        <taxon>Magnoliopsida</taxon>
        <taxon>eudicotyledons</taxon>
        <taxon>Gunneridae</taxon>
        <taxon>Pentapetalae</taxon>
        <taxon>asterids</taxon>
        <taxon>campanulids</taxon>
        <taxon>Asterales</taxon>
        <taxon>Asteraceae</taxon>
        <taxon>Asteroideae</taxon>
        <taxon>Anthemideae</taxon>
        <taxon>Anthemidinae</taxon>
        <taxon>Tanacetum</taxon>
    </lineage>
</organism>
<reference evidence="2" key="1">
    <citation type="journal article" date="2022" name="Int. J. Mol. Sci.">
        <title>Draft Genome of Tanacetum Coccineum: Genomic Comparison of Closely Related Tanacetum-Family Plants.</title>
        <authorList>
            <person name="Yamashiro T."/>
            <person name="Shiraishi A."/>
            <person name="Nakayama K."/>
            <person name="Satake H."/>
        </authorList>
    </citation>
    <scope>NUCLEOTIDE SEQUENCE</scope>
</reference>
<comment type="caution">
    <text evidence="2">The sequence shown here is derived from an EMBL/GenBank/DDBJ whole genome shotgun (WGS) entry which is preliminary data.</text>
</comment>
<keyword evidence="1" id="KW-1133">Transmembrane helix</keyword>
<proteinExistence type="predicted"/>
<keyword evidence="1" id="KW-0472">Membrane</keyword>
<gene>
    <name evidence="2" type="ORF">Tco_0977904</name>
</gene>
<protein>
    <submittedName>
        <fullName evidence="2">Uncharacterized protein</fullName>
    </submittedName>
</protein>
<dbReference type="EMBL" id="BQNB010016433">
    <property type="protein sequence ID" value="GJT51747.1"/>
    <property type="molecule type" value="Genomic_DNA"/>
</dbReference>
<accession>A0ABQ5EMI2</accession>
<feature type="transmembrane region" description="Helical" evidence="1">
    <location>
        <begin position="639"/>
        <end position="660"/>
    </location>
</feature>
<evidence type="ECO:0000313" key="2">
    <source>
        <dbReference type="EMBL" id="GJT51747.1"/>
    </source>
</evidence>
<sequence length="912" mass="101522">MRNQTLLDLVLGGNRRVEFSRLLVLGGYLLERCSSITQSKLTVNLQSSNEVITNPYECNQTLNVSAGTTNLSAGLALQRHMASADNTSGPAPQRKERCTLQCTLSLEEEKSSYLRAVLSTTSIRLVQNIVSLTPYVPPSKKDYEIMFQPLFDEYFNPPPRAVSLDPIAVAAQELLIHLGDLKYDVKGAQVNDSRDLEDIDYQMANAMLSVREINRFEKKKKGLGGRKDEFNNRDVLGKQLDSKARYCTSICDDCGRDDDVLVMLLVDVSDAAAEFALWDLEKKLLDQMRCLILCPLAIFDTTPEDVEGKPLYDSDKSSDSKTTGFATCVSSAKSSSSKTNDHLASASSLVDFKTVSKTADQKPSSTIDNPSFYFKENVKTSRNICNKRGINNRSYCKNNSFGSKTCFVCGSKFHLIKDCDFYKQHLGLYNKPMWHNAANIPSFVPEAAYVPAGSRNPPASVSTGSVVPAGSRNIPASVPAGKPLSVGWRNHAARPMTRPTSHYFQHFRRPGCYNQLYMDEGRWGTAVKNLAGAATSIWDDCWTLMMMLISEILVMFLLLLLIAFLWVYLLRNIHASFLTKPDPLMIHRHLFLLVDVVPAGSRNYTALFLLPGCYNQLYTDEGRWGTAVKTLAGPVSNGLGFFFVISNVVAVLFNFVAQALNDSDWVEAMQEEMQQFINQRYGSLSLWPDGENCNKWMGMTYDEVFAPVARMKLLDFLLRLPHIMGFYGLSNGCERSPSFMGIDEGVTPLTSNLNAVKKIFKYLKGQPKLGLLVPEISFCVRKHYSDSDYMLVHRVIESQLVDVSSWLLTIMVSIHSGWLSVSSGGSRVPTGSFTGSYWLTTSYWYALTHDPIIFDSLVKQFWSTASLRAPELGSPAILDMIGRYVVPTGKDNVIVSAGRSKVIPAGRTILVL</sequence>
<evidence type="ECO:0000256" key="1">
    <source>
        <dbReference type="SAM" id="Phobius"/>
    </source>
</evidence>